<keyword evidence="11" id="KW-1185">Reference proteome</keyword>
<sequence length="238" mass="26452">MLAFCNEDGIINQKTALVAIGGRFRVALEDRVGEWETSEDVGRFLLRNCVAIHLDKNEDKFFLLAYMAQKLLALVKGECASESPDNPHHELIRAIGTHRSGEITRGLEFFLATGNLITRNGLTLQQNNGFSVIAERINQLRFVSHFRAIHRGAFFMEMRTTDVRKLRPEAWGFICPVHTPDGAPCGLLNHVTASTRIVAHYSDTTELVKLIGELGMVGHSAIALLPTEPVNIAFLAFL</sequence>
<evidence type="ECO:0000259" key="8">
    <source>
        <dbReference type="Pfam" id="PF04561"/>
    </source>
</evidence>
<feature type="domain" description="RNA polymerase Rpb2" evidence="9">
    <location>
        <begin position="133"/>
        <end position="197"/>
    </location>
</feature>
<dbReference type="GO" id="GO:0003899">
    <property type="term" value="F:DNA-directed RNA polymerase activity"/>
    <property type="evidence" value="ECO:0007669"/>
    <property type="project" value="UniProtKB-EC"/>
</dbReference>
<gene>
    <name evidence="10" type="ORF">GPUH_LOCUS25160</name>
</gene>
<evidence type="ECO:0000313" key="10">
    <source>
        <dbReference type="EMBL" id="VDN43837.1"/>
    </source>
</evidence>
<dbReference type="PANTHER" id="PTHR20856">
    <property type="entry name" value="DNA-DIRECTED RNA POLYMERASE I SUBUNIT 2"/>
    <property type="match status" value="1"/>
</dbReference>
<evidence type="ECO:0000256" key="3">
    <source>
        <dbReference type="ARBA" id="ARBA00022478"/>
    </source>
</evidence>
<reference evidence="10 11" key="2">
    <citation type="submission" date="2018-11" db="EMBL/GenBank/DDBJ databases">
        <authorList>
            <consortium name="Pathogen Informatics"/>
        </authorList>
    </citation>
    <scope>NUCLEOTIDE SEQUENCE [LARGE SCALE GENOMIC DNA]</scope>
</reference>
<evidence type="ECO:0000313" key="11">
    <source>
        <dbReference type="Proteomes" id="UP000271098"/>
    </source>
</evidence>
<organism evidence="12">
    <name type="scientific">Gongylonema pulchrum</name>
    <dbReference type="NCBI Taxonomy" id="637853"/>
    <lineage>
        <taxon>Eukaryota</taxon>
        <taxon>Metazoa</taxon>
        <taxon>Ecdysozoa</taxon>
        <taxon>Nematoda</taxon>
        <taxon>Chromadorea</taxon>
        <taxon>Rhabditida</taxon>
        <taxon>Spirurina</taxon>
        <taxon>Spiruromorpha</taxon>
        <taxon>Spiruroidea</taxon>
        <taxon>Gongylonematidae</taxon>
        <taxon>Gongylonema</taxon>
    </lineage>
</organism>
<dbReference type="GO" id="GO:0003677">
    <property type="term" value="F:DNA binding"/>
    <property type="evidence" value="ECO:0007669"/>
    <property type="project" value="InterPro"/>
</dbReference>
<keyword evidence="5" id="KW-0548">Nucleotidyltransferase</keyword>
<evidence type="ECO:0000256" key="1">
    <source>
        <dbReference type="ARBA" id="ARBA00006835"/>
    </source>
</evidence>
<name>A0A183EW19_9BILA</name>
<protein>
    <recommendedName>
        <fullName evidence="2">DNA-directed RNA polymerase</fullName>
        <ecNumber evidence="2">2.7.7.6</ecNumber>
    </recommendedName>
</protein>
<dbReference type="Pfam" id="PF04565">
    <property type="entry name" value="RNA_pol_Rpb2_3"/>
    <property type="match status" value="1"/>
</dbReference>
<keyword evidence="6" id="KW-0804">Transcription</keyword>
<dbReference type="GO" id="GO:0032549">
    <property type="term" value="F:ribonucleoside binding"/>
    <property type="evidence" value="ECO:0007669"/>
    <property type="project" value="InterPro"/>
</dbReference>
<dbReference type="Pfam" id="PF04561">
    <property type="entry name" value="RNA_pol_Rpb2_2"/>
    <property type="match status" value="1"/>
</dbReference>
<dbReference type="Gene3D" id="3.90.1100.10">
    <property type="match status" value="1"/>
</dbReference>
<dbReference type="GO" id="GO:0000428">
    <property type="term" value="C:DNA-directed RNA polymerase complex"/>
    <property type="evidence" value="ECO:0007669"/>
    <property type="project" value="UniProtKB-KW"/>
</dbReference>
<evidence type="ECO:0000256" key="5">
    <source>
        <dbReference type="ARBA" id="ARBA00022695"/>
    </source>
</evidence>
<dbReference type="InterPro" id="IPR007642">
    <property type="entry name" value="RNA_pol_Rpb2_2"/>
</dbReference>
<dbReference type="GO" id="GO:0006351">
    <property type="term" value="P:DNA-templated transcription"/>
    <property type="evidence" value="ECO:0007669"/>
    <property type="project" value="InterPro"/>
</dbReference>
<dbReference type="InterPro" id="IPR015712">
    <property type="entry name" value="DNA-dir_RNA_pol_su2"/>
</dbReference>
<dbReference type="InterPro" id="IPR007645">
    <property type="entry name" value="RNA_pol_Rpb2_3"/>
</dbReference>
<evidence type="ECO:0000313" key="12">
    <source>
        <dbReference type="WBParaSite" id="GPUH_0002519001-mRNA-1"/>
    </source>
</evidence>
<dbReference type="WBParaSite" id="GPUH_0002519001-mRNA-1">
    <property type="protein sequence ID" value="GPUH_0002519001-mRNA-1"/>
    <property type="gene ID" value="GPUH_0002519001"/>
</dbReference>
<dbReference type="Proteomes" id="UP000271098">
    <property type="component" value="Unassembled WGS sequence"/>
</dbReference>
<dbReference type="EC" id="2.7.7.6" evidence="2"/>
<evidence type="ECO:0000256" key="2">
    <source>
        <dbReference type="ARBA" id="ARBA00012418"/>
    </source>
</evidence>
<proteinExistence type="inferred from homology"/>
<dbReference type="EMBL" id="UYRT01103997">
    <property type="protein sequence ID" value="VDN43837.1"/>
    <property type="molecule type" value="Genomic_DNA"/>
</dbReference>
<reference evidence="12" key="1">
    <citation type="submission" date="2016-06" db="UniProtKB">
        <authorList>
            <consortium name="WormBaseParasite"/>
        </authorList>
    </citation>
    <scope>IDENTIFICATION</scope>
</reference>
<evidence type="ECO:0000256" key="7">
    <source>
        <dbReference type="RuleBase" id="RU000434"/>
    </source>
</evidence>
<evidence type="ECO:0000259" key="9">
    <source>
        <dbReference type="Pfam" id="PF04565"/>
    </source>
</evidence>
<dbReference type="AlphaFoldDB" id="A0A183EW19"/>
<dbReference type="OrthoDB" id="10248617at2759"/>
<keyword evidence="3" id="KW-0240">DNA-directed RNA polymerase</keyword>
<dbReference type="SUPFAM" id="SSF64484">
    <property type="entry name" value="beta and beta-prime subunits of DNA dependent RNA-polymerase"/>
    <property type="match status" value="1"/>
</dbReference>
<keyword evidence="4" id="KW-0808">Transferase</keyword>
<feature type="domain" description="RNA polymerase Rpb2" evidence="8">
    <location>
        <begin position="6"/>
        <end position="86"/>
    </location>
</feature>
<evidence type="ECO:0000256" key="6">
    <source>
        <dbReference type="ARBA" id="ARBA00023163"/>
    </source>
</evidence>
<accession>A0A183EW19</accession>
<evidence type="ECO:0000256" key="4">
    <source>
        <dbReference type="ARBA" id="ARBA00022679"/>
    </source>
</evidence>
<comment type="similarity">
    <text evidence="1 7">Belongs to the RNA polymerase beta chain family.</text>
</comment>